<protein>
    <submittedName>
        <fullName evidence="2">Ribbon-helix-helix protein, CopG family</fullName>
    </submittedName>
</protein>
<dbReference type="CDD" id="cd22233">
    <property type="entry name" value="RHH_CopAso-like"/>
    <property type="match status" value="1"/>
</dbReference>
<dbReference type="EMBL" id="CP056030">
    <property type="protein sequence ID" value="QKZ07412.1"/>
    <property type="molecule type" value="Genomic_DNA"/>
</dbReference>
<dbReference type="AlphaFoldDB" id="A0A7D5DBH2"/>
<dbReference type="InterPro" id="IPR002145">
    <property type="entry name" value="CopG"/>
</dbReference>
<name>A0A7D5DBH2_9PSED</name>
<dbReference type="SUPFAM" id="SSF47598">
    <property type="entry name" value="Ribbon-helix-helix"/>
    <property type="match status" value="1"/>
</dbReference>
<reference evidence="2 3" key="1">
    <citation type="submission" date="2020-06" db="EMBL/GenBank/DDBJ databases">
        <title>Pseudomonas eucalypticola sp. nov., an endophyte of Eucalyptus dunnii leaves with biocontrol ability of eucalyptus leaf blight.</title>
        <authorList>
            <person name="Liu Y."/>
            <person name="Song Z."/>
            <person name="Zeng H."/>
            <person name="Lu M."/>
            <person name="Wang X."/>
            <person name="Lian X."/>
            <person name="Zhang Q."/>
        </authorList>
    </citation>
    <scope>NUCLEOTIDE SEQUENCE [LARGE SCALE GENOMIC DNA]</scope>
    <source>
        <strain evidence="2 3">NP-1</strain>
    </source>
</reference>
<proteinExistence type="predicted"/>
<sequence length="87" mass="9817">MASPVLSFRVDSELISQLDQLAEATDRDRQYHLKRALARYIETESWHFRAVAEGIADAEAGNLIELDAVKAKWEARAKNCIDQQSGK</sequence>
<dbReference type="InterPro" id="IPR052991">
    <property type="entry name" value="Non-func_TypeII_TA_Antitoxin"/>
</dbReference>
<evidence type="ECO:0000313" key="3">
    <source>
        <dbReference type="Proteomes" id="UP000509568"/>
    </source>
</evidence>
<keyword evidence="3" id="KW-1185">Reference proteome</keyword>
<evidence type="ECO:0000313" key="2">
    <source>
        <dbReference type="EMBL" id="QKZ07412.1"/>
    </source>
</evidence>
<dbReference type="InterPro" id="IPR010985">
    <property type="entry name" value="Ribbon_hlx_hlx"/>
</dbReference>
<dbReference type="GO" id="GO:0006355">
    <property type="term" value="P:regulation of DNA-templated transcription"/>
    <property type="evidence" value="ECO:0007669"/>
    <property type="project" value="InterPro"/>
</dbReference>
<dbReference type="Proteomes" id="UP000509568">
    <property type="component" value="Chromosome"/>
</dbReference>
<evidence type="ECO:0000259" key="1">
    <source>
        <dbReference type="Pfam" id="PF01402"/>
    </source>
</evidence>
<dbReference type="Pfam" id="PF01402">
    <property type="entry name" value="RHH_1"/>
    <property type="match status" value="1"/>
</dbReference>
<feature type="domain" description="Ribbon-helix-helix protein CopG" evidence="1">
    <location>
        <begin position="6"/>
        <end position="44"/>
    </location>
</feature>
<dbReference type="RefSeq" id="WP_176572251.1">
    <property type="nucleotide sequence ID" value="NZ_CP056030.1"/>
</dbReference>
<accession>A0A7D5DBH2</accession>
<dbReference type="PANTHER" id="PTHR40688">
    <property type="match status" value="1"/>
</dbReference>
<dbReference type="KEGG" id="pez:HWQ56_27960"/>
<gene>
    <name evidence="2" type="ORF">HWQ56_27960</name>
</gene>
<dbReference type="PANTHER" id="PTHR40688:SF2">
    <property type="entry name" value="RIBBON-HELIX-HELIX PROTEIN COPG DOMAIN-CONTAINING PROTEIN"/>
    <property type="match status" value="1"/>
</dbReference>
<organism evidence="2 3">
    <name type="scientific">Pseudomonas eucalypticola</name>
    <dbReference type="NCBI Taxonomy" id="2599595"/>
    <lineage>
        <taxon>Bacteria</taxon>
        <taxon>Pseudomonadati</taxon>
        <taxon>Pseudomonadota</taxon>
        <taxon>Gammaproteobacteria</taxon>
        <taxon>Pseudomonadales</taxon>
        <taxon>Pseudomonadaceae</taxon>
        <taxon>Pseudomonas</taxon>
    </lineage>
</organism>